<feature type="non-terminal residue" evidence="2">
    <location>
        <position position="38"/>
    </location>
</feature>
<gene>
    <name evidence="2" type="ORF">AK812_SmicGene48009</name>
</gene>
<feature type="region of interest" description="Disordered" evidence="1">
    <location>
        <begin position="1"/>
        <end position="38"/>
    </location>
</feature>
<keyword evidence="3" id="KW-1185">Reference proteome</keyword>
<accession>A0A1Q9BQJ3</accession>
<proteinExistence type="predicted"/>
<organism evidence="2 3">
    <name type="scientific">Symbiodinium microadriaticum</name>
    <name type="common">Dinoflagellate</name>
    <name type="synonym">Zooxanthella microadriatica</name>
    <dbReference type="NCBI Taxonomy" id="2951"/>
    <lineage>
        <taxon>Eukaryota</taxon>
        <taxon>Sar</taxon>
        <taxon>Alveolata</taxon>
        <taxon>Dinophyceae</taxon>
        <taxon>Suessiales</taxon>
        <taxon>Symbiodiniaceae</taxon>
        <taxon>Symbiodinium</taxon>
    </lineage>
</organism>
<comment type="caution">
    <text evidence="2">The sequence shown here is derived from an EMBL/GenBank/DDBJ whole genome shotgun (WGS) entry which is preliminary data.</text>
</comment>
<feature type="non-terminal residue" evidence="2">
    <location>
        <position position="1"/>
    </location>
</feature>
<name>A0A1Q9BQJ3_SYMMI</name>
<evidence type="ECO:0000256" key="1">
    <source>
        <dbReference type="SAM" id="MobiDB-lite"/>
    </source>
</evidence>
<reference evidence="2 3" key="1">
    <citation type="submission" date="2016-02" db="EMBL/GenBank/DDBJ databases">
        <title>Genome analysis of coral dinoflagellate symbionts highlights evolutionary adaptations to a symbiotic lifestyle.</title>
        <authorList>
            <person name="Aranda M."/>
            <person name="Li Y."/>
            <person name="Liew Y.J."/>
            <person name="Baumgarten S."/>
            <person name="Simakov O."/>
            <person name="Wilson M."/>
            <person name="Piel J."/>
            <person name="Ashoor H."/>
            <person name="Bougouffa S."/>
            <person name="Bajic V.B."/>
            <person name="Ryu T."/>
            <person name="Ravasi T."/>
            <person name="Bayer T."/>
            <person name="Micklem G."/>
            <person name="Kim H."/>
            <person name="Bhak J."/>
            <person name="Lajeunesse T.C."/>
            <person name="Voolstra C.R."/>
        </authorList>
    </citation>
    <scope>NUCLEOTIDE SEQUENCE [LARGE SCALE GENOMIC DNA]</scope>
    <source>
        <strain evidence="2 3">CCMP2467</strain>
    </source>
</reference>
<evidence type="ECO:0000313" key="2">
    <source>
        <dbReference type="EMBL" id="OLP72945.1"/>
    </source>
</evidence>
<dbReference type="EMBL" id="LSRX01006864">
    <property type="protein sequence ID" value="OLP72945.1"/>
    <property type="molecule type" value="Genomic_DNA"/>
</dbReference>
<feature type="compositionally biased region" description="Basic and acidic residues" evidence="1">
    <location>
        <begin position="1"/>
        <end position="18"/>
    </location>
</feature>
<dbReference type="AlphaFoldDB" id="A0A1Q9BQJ3"/>
<dbReference type="Proteomes" id="UP000186817">
    <property type="component" value="Unassembled WGS sequence"/>
</dbReference>
<evidence type="ECO:0000313" key="3">
    <source>
        <dbReference type="Proteomes" id="UP000186817"/>
    </source>
</evidence>
<protein>
    <submittedName>
        <fullName evidence="2">Uncharacterized protein</fullName>
    </submittedName>
</protein>
<sequence>EKTVSLRPESRRDAHRASVPEVGGTVSGIWGNLQLQES</sequence>